<dbReference type="AlphaFoldDB" id="A0A8E2JFB4"/>
<dbReference type="PANTHER" id="PTHR31360">
    <property type="match status" value="1"/>
</dbReference>
<evidence type="ECO:0000313" key="2">
    <source>
        <dbReference type="EMBL" id="OCK80444.1"/>
    </source>
</evidence>
<dbReference type="OrthoDB" id="1901244at2759"/>
<comment type="similarity">
    <text evidence="1">Belongs to the OBAP family.</text>
</comment>
<keyword evidence="3" id="KW-1185">Reference proteome</keyword>
<organism evidence="2 3">
    <name type="scientific">Lepidopterella palustris CBS 459.81</name>
    <dbReference type="NCBI Taxonomy" id="1314670"/>
    <lineage>
        <taxon>Eukaryota</taxon>
        <taxon>Fungi</taxon>
        <taxon>Dikarya</taxon>
        <taxon>Ascomycota</taxon>
        <taxon>Pezizomycotina</taxon>
        <taxon>Dothideomycetes</taxon>
        <taxon>Pleosporomycetidae</taxon>
        <taxon>Mytilinidiales</taxon>
        <taxon>Argynnaceae</taxon>
        <taxon>Lepidopterella</taxon>
    </lineage>
</organism>
<name>A0A8E2JFB4_9PEZI</name>
<accession>A0A8E2JFB4</accession>
<dbReference type="Proteomes" id="UP000250266">
    <property type="component" value="Unassembled WGS sequence"/>
</dbReference>
<protein>
    <submittedName>
        <fullName evidence="2">DUF1264-domain-containing protein</fullName>
    </submittedName>
</protein>
<dbReference type="EMBL" id="KV744959">
    <property type="protein sequence ID" value="OCK80444.1"/>
    <property type="molecule type" value="Genomic_DNA"/>
</dbReference>
<sequence>MDTIPTTNKAPGDPLSAKSKVLETGAAVTQLTKLQDLGPVKHICAHLNAFHAYADEPGRCVEANHYCSHLNEDVRQCILYDSPTPPAPPEYMITPRLYANLPPTERSLWHSHVFEVKSGMLVMPTPSTVPESAWEVAETKEMEQVIKLYGKVYHLWQVDKGDQLPLGEPKLMTSFTEEGQIPGGFEKVIGERDERFGCEWRRKRECREGIEMPEVHEDADAAWK</sequence>
<evidence type="ECO:0000313" key="3">
    <source>
        <dbReference type="Proteomes" id="UP000250266"/>
    </source>
</evidence>
<dbReference type="InterPro" id="IPR010686">
    <property type="entry name" value="OBAP-like"/>
</dbReference>
<dbReference type="Pfam" id="PF06884">
    <property type="entry name" value="DUF1264"/>
    <property type="match status" value="1"/>
</dbReference>
<reference evidence="2 3" key="1">
    <citation type="journal article" date="2016" name="Nat. Commun.">
        <title>Ectomycorrhizal ecology is imprinted in the genome of the dominant symbiotic fungus Cenococcum geophilum.</title>
        <authorList>
            <consortium name="DOE Joint Genome Institute"/>
            <person name="Peter M."/>
            <person name="Kohler A."/>
            <person name="Ohm R.A."/>
            <person name="Kuo A."/>
            <person name="Krutzmann J."/>
            <person name="Morin E."/>
            <person name="Arend M."/>
            <person name="Barry K.W."/>
            <person name="Binder M."/>
            <person name="Choi C."/>
            <person name="Clum A."/>
            <person name="Copeland A."/>
            <person name="Grisel N."/>
            <person name="Haridas S."/>
            <person name="Kipfer T."/>
            <person name="LaButti K."/>
            <person name="Lindquist E."/>
            <person name="Lipzen A."/>
            <person name="Maire R."/>
            <person name="Meier B."/>
            <person name="Mihaltcheva S."/>
            <person name="Molinier V."/>
            <person name="Murat C."/>
            <person name="Poggeler S."/>
            <person name="Quandt C.A."/>
            <person name="Sperisen C."/>
            <person name="Tritt A."/>
            <person name="Tisserant E."/>
            <person name="Crous P.W."/>
            <person name="Henrissat B."/>
            <person name="Nehls U."/>
            <person name="Egli S."/>
            <person name="Spatafora J.W."/>
            <person name="Grigoriev I.V."/>
            <person name="Martin F.M."/>
        </authorList>
    </citation>
    <scope>NUCLEOTIDE SEQUENCE [LARGE SCALE GENOMIC DNA]</scope>
    <source>
        <strain evidence="2 3">CBS 459.81</strain>
    </source>
</reference>
<evidence type="ECO:0000256" key="1">
    <source>
        <dbReference type="ARBA" id="ARBA00009740"/>
    </source>
</evidence>
<gene>
    <name evidence="2" type="ORF">K432DRAFT_352996</name>
</gene>
<dbReference type="PANTHER" id="PTHR31360:SF0">
    <property type="entry name" value="OIL BODY-ASSOCIATED PROTEIN 1B"/>
    <property type="match status" value="1"/>
</dbReference>
<proteinExistence type="inferred from homology"/>